<protein>
    <submittedName>
        <fullName evidence="2">Uncharacterized protein</fullName>
    </submittedName>
</protein>
<organism evidence="2 3">
    <name type="scientific">Oryzias melastigma</name>
    <name type="common">Marine medaka</name>
    <dbReference type="NCBI Taxonomy" id="30732"/>
    <lineage>
        <taxon>Eukaryota</taxon>
        <taxon>Metazoa</taxon>
        <taxon>Chordata</taxon>
        <taxon>Craniata</taxon>
        <taxon>Vertebrata</taxon>
        <taxon>Euteleostomi</taxon>
        <taxon>Actinopterygii</taxon>
        <taxon>Neopterygii</taxon>
        <taxon>Teleostei</taxon>
        <taxon>Neoteleostei</taxon>
        <taxon>Acanthomorphata</taxon>
        <taxon>Ovalentaria</taxon>
        <taxon>Atherinomorphae</taxon>
        <taxon>Beloniformes</taxon>
        <taxon>Adrianichthyidae</taxon>
        <taxon>Oryziinae</taxon>
        <taxon>Oryzias</taxon>
    </lineage>
</organism>
<feature type="region of interest" description="Disordered" evidence="1">
    <location>
        <begin position="90"/>
        <end position="120"/>
    </location>
</feature>
<dbReference type="InterPro" id="IPR029063">
    <property type="entry name" value="SAM-dependent_MTases_sf"/>
</dbReference>
<comment type="caution">
    <text evidence="2">The sequence shown here is derived from an EMBL/GenBank/DDBJ whole genome shotgun (WGS) entry which is preliminary data.</text>
</comment>
<dbReference type="EMBL" id="WKFB01000281">
    <property type="protein sequence ID" value="KAF6728492.1"/>
    <property type="molecule type" value="Genomic_DNA"/>
</dbReference>
<feature type="compositionally biased region" description="Polar residues" evidence="1">
    <location>
        <begin position="95"/>
        <end position="107"/>
    </location>
</feature>
<evidence type="ECO:0000313" key="3">
    <source>
        <dbReference type="Proteomes" id="UP000646548"/>
    </source>
</evidence>
<sequence>MTPSPTPCPHLTTTDIHLSQVRFPQISRCLKPKGRFISITFAQPFFRKRLYARSQYGWSIQHSSYGDGFEYFFYVMTKGESLKPEDAALEKSFTEDSTATQSVTATENEGKEDFLSNIDL</sequence>
<dbReference type="AlphaFoldDB" id="A0A834FEK5"/>
<evidence type="ECO:0000313" key="2">
    <source>
        <dbReference type="EMBL" id="KAF6728492.1"/>
    </source>
</evidence>
<gene>
    <name evidence="2" type="ORF">FQA47_008640</name>
</gene>
<evidence type="ECO:0000256" key="1">
    <source>
        <dbReference type="SAM" id="MobiDB-lite"/>
    </source>
</evidence>
<proteinExistence type="predicted"/>
<reference evidence="2" key="1">
    <citation type="journal article" name="BMC Genomics">
        <title>Long-read sequencing and de novo genome assembly of marine medaka (Oryzias melastigma).</title>
        <authorList>
            <person name="Liang P."/>
            <person name="Saqib H.S.A."/>
            <person name="Ni X."/>
            <person name="Shen Y."/>
        </authorList>
    </citation>
    <scope>NUCLEOTIDE SEQUENCE</scope>
    <source>
        <strain evidence="2">Bigg-433</strain>
    </source>
</reference>
<dbReference type="Gene3D" id="3.40.50.150">
    <property type="entry name" value="Vaccinia Virus protein VP39"/>
    <property type="match status" value="1"/>
</dbReference>
<accession>A0A834FEK5</accession>
<dbReference type="Proteomes" id="UP000646548">
    <property type="component" value="Unassembled WGS sequence"/>
</dbReference>
<name>A0A834FEK5_ORYME</name>